<feature type="compositionally biased region" description="Low complexity" evidence="1">
    <location>
        <begin position="889"/>
        <end position="905"/>
    </location>
</feature>
<proteinExistence type="predicted"/>
<reference evidence="3 4" key="1">
    <citation type="submission" date="2010-05" db="EMBL/GenBank/DDBJ databases">
        <title>The Genome Sequence of Thecamonas trahens ATCC 50062.</title>
        <authorList>
            <consortium name="The Broad Institute Genome Sequencing Platform"/>
            <person name="Russ C."/>
            <person name="Cuomo C."/>
            <person name="Shea T."/>
            <person name="Young S.K."/>
            <person name="Zeng Q."/>
            <person name="Koehrsen M."/>
            <person name="Haas B."/>
            <person name="Borodovsky M."/>
            <person name="Guigo R."/>
            <person name="Alvarado L."/>
            <person name="Berlin A."/>
            <person name="Bochicchio J."/>
            <person name="Borenstein D."/>
            <person name="Chapman S."/>
            <person name="Chen Z."/>
            <person name="Freedman E."/>
            <person name="Gellesch M."/>
            <person name="Goldberg J."/>
            <person name="Griggs A."/>
            <person name="Gujja S."/>
            <person name="Heilman E."/>
            <person name="Heiman D."/>
            <person name="Hepburn T."/>
            <person name="Howarth C."/>
            <person name="Jen D."/>
            <person name="Larson L."/>
            <person name="Mehta T."/>
            <person name="Park D."/>
            <person name="Pearson M."/>
            <person name="Roberts A."/>
            <person name="Saif S."/>
            <person name="Shenoy N."/>
            <person name="Sisk P."/>
            <person name="Stolte C."/>
            <person name="Sykes S."/>
            <person name="Thomson T."/>
            <person name="Walk T."/>
            <person name="White J."/>
            <person name="Yandava C."/>
            <person name="Burger G."/>
            <person name="Gray M.W."/>
            <person name="Holland P.W.H."/>
            <person name="King N."/>
            <person name="Lang F.B.F."/>
            <person name="Roger A.J."/>
            <person name="Ruiz-Trillo I."/>
            <person name="Lander E."/>
            <person name="Nusbaum C."/>
        </authorList>
    </citation>
    <scope>NUCLEOTIDE SEQUENCE [LARGE SCALE GENOMIC DNA]</scope>
    <source>
        <strain evidence="3 4">ATCC 50062</strain>
    </source>
</reference>
<feature type="region of interest" description="Disordered" evidence="1">
    <location>
        <begin position="751"/>
        <end position="829"/>
    </location>
</feature>
<dbReference type="SMART" id="SM00044">
    <property type="entry name" value="CYCc"/>
    <property type="match status" value="1"/>
</dbReference>
<dbReference type="PANTHER" id="PTHR43081:SF1">
    <property type="entry name" value="ADENYLATE CYCLASE, TERMINAL-DIFFERENTIATION SPECIFIC"/>
    <property type="match status" value="1"/>
</dbReference>
<evidence type="ECO:0000313" key="3">
    <source>
        <dbReference type="EMBL" id="KNC54291.1"/>
    </source>
</evidence>
<dbReference type="InterPro" id="IPR001054">
    <property type="entry name" value="A/G_cyclase"/>
</dbReference>
<accession>A0A0L0DQI4</accession>
<feature type="domain" description="Guanylate cyclase" evidence="2">
    <location>
        <begin position="449"/>
        <end position="654"/>
    </location>
</feature>
<dbReference type="SUPFAM" id="SSF55073">
    <property type="entry name" value="Nucleotide cyclase"/>
    <property type="match status" value="1"/>
</dbReference>
<gene>
    <name evidence="3" type="ORF">AMSG_10270</name>
</gene>
<evidence type="ECO:0000313" key="4">
    <source>
        <dbReference type="Proteomes" id="UP000054408"/>
    </source>
</evidence>
<name>A0A0L0DQI4_THETB</name>
<dbReference type="InterPro" id="IPR050697">
    <property type="entry name" value="Adenylyl/Guanylyl_Cyclase_3/4"/>
</dbReference>
<feature type="region of interest" description="Disordered" evidence="1">
    <location>
        <begin position="991"/>
        <end position="1015"/>
    </location>
</feature>
<evidence type="ECO:0000256" key="1">
    <source>
        <dbReference type="SAM" id="MobiDB-lite"/>
    </source>
</evidence>
<dbReference type="Pfam" id="PF00211">
    <property type="entry name" value="Guanylate_cyc"/>
    <property type="match status" value="1"/>
</dbReference>
<protein>
    <recommendedName>
        <fullName evidence="2">Guanylate cyclase domain-containing protein</fullName>
    </recommendedName>
</protein>
<organism evidence="3 4">
    <name type="scientific">Thecamonas trahens ATCC 50062</name>
    <dbReference type="NCBI Taxonomy" id="461836"/>
    <lineage>
        <taxon>Eukaryota</taxon>
        <taxon>Apusozoa</taxon>
        <taxon>Apusomonadida</taxon>
        <taxon>Apusomonadidae</taxon>
        <taxon>Thecamonas</taxon>
    </lineage>
</organism>
<dbReference type="RefSeq" id="XP_013753756.1">
    <property type="nucleotide sequence ID" value="XM_013898302.1"/>
</dbReference>
<feature type="region of interest" description="Disordered" evidence="1">
    <location>
        <begin position="680"/>
        <end position="712"/>
    </location>
</feature>
<dbReference type="GeneID" id="25568538"/>
<dbReference type="Proteomes" id="UP000054408">
    <property type="component" value="Unassembled WGS sequence"/>
</dbReference>
<dbReference type="AlphaFoldDB" id="A0A0L0DQI4"/>
<dbReference type="GO" id="GO:0009190">
    <property type="term" value="P:cyclic nucleotide biosynthetic process"/>
    <property type="evidence" value="ECO:0007669"/>
    <property type="project" value="InterPro"/>
</dbReference>
<feature type="compositionally biased region" description="Basic residues" evidence="1">
    <location>
        <begin position="760"/>
        <end position="769"/>
    </location>
</feature>
<feature type="compositionally biased region" description="Low complexity" evidence="1">
    <location>
        <begin position="687"/>
        <end position="701"/>
    </location>
</feature>
<sequence>MGHSPNHINLYASGEEVAALNFLLSAPVTSSTGAIHITHADLAFNELEGSSAISIALAYYTLSTSIKPFDFSVAYWQANYRLDSTPHSTPYIVSSVSPAPVAPLTIASSAIVDLLHSAWTDNAFSVGRLLLRLAAVDTSQCSGNSCRLDMRDPDPSLSFIYYEPPSPPSPPPPFPPPPPCAPPASLDSCGVCSGPGTGHVADSDRDVCGICFGDNAALDDCGVCFGGDAAKDGCGMCYGNNASCAGCDGIPYSGTTPDICGVCGGDGLACSGCNFIPIPLGGVWFDGCGVCGGPSGISACATSCLANGTAVYDCFGVCNGTAYIDDCGMCVEGSTPNMPNAFKDSCGDCFGGDRARDVCGECHGNNARRDACGICDGGDVHVDSCGVCFGSNRDSDLCGVCGGNGTSCVGCDSVANSNKVFDACGVCGGSDDCAAHASSNGTPMLFLILAGLGSLLLLASLVLGLDAALAAAPAGTVVILITDVGSSTRLWEDLHDVMEGVMLIHDAIIRPLLDDAGGYIVRTEGDSFVVAFAAVDASRALRAAVAIQDRLTRADWPKALLKHPACPTQAAPPSPDSLESNAHVWRGLRVRIGIHACAPRRAFDDRTHRIAYTGACMAHADTITCAASAGQIVVSHAAIALLPTRVLRGIVFTPFGAVSVADDSAVFDICNVSSPSSCVISQTRTPSVSSASSSSSSASHSPRNRFVPTPEELSSMRDLSLSAALSCSNIHSHSSFSDADDADVTLAPAASLASLGPPVPRRHRRRSQRAKSVTDHNESPSAAAGLPDSNSDLSAADLVKMLPPGRVSPPKPGAKPDPPRRKRAITLGDSYPARPRLACHLGYSTEALTSILCSVSSSDSPDLSGDDRSPPRAAVRRSSRIMHALKAASGSSTPGPLPSGQSTSSRNLKARARRRLRVRRVLKHSASTMLHPLDIIVERDDSDSGCSPAVATRHSPGRRIRTLKRFRSEDITPRRMPAQQRSRRVRRLESTLNTSHSDSLTQVSLSPTSPTVPER</sequence>
<dbReference type="Gene3D" id="3.30.70.1230">
    <property type="entry name" value="Nucleotide cyclase"/>
    <property type="match status" value="1"/>
</dbReference>
<feature type="compositionally biased region" description="Pro residues" evidence="1">
    <location>
        <begin position="806"/>
        <end position="816"/>
    </location>
</feature>
<dbReference type="eggNOG" id="KOG0618">
    <property type="taxonomic scope" value="Eukaryota"/>
</dbReference>
<dbReference type="CDD" id="cd07302">
    <property type="entry name" value="CHD"/>
    <property type="match status" value="1"/>
</dbReference>
<dbReference type="InterPro" id="IPR029787">
    <property type="entry name" value="Nucleotide_cyclase"/>
</dbReference>
<feature type="region of interest" description="Disordered" evidence="1">
    <location>
        <begin position="855"/>
        <end position="914"/>
    </location>
</feature>
<evidence type="ECO:0000259" key="2">
    <source>
        <dbReference type="SMART" id="SM00044"/>
    </source>
</evidence>
<keyword evidence="4" id="KW-1185">Reference proteome</keyword>
<dbReference type="GO" id="GO:0035556">
    <property type="term" value="P:intracellular signal transduction"/>
    <property type="evidence" value="ECO:0007669"/>
    <property type="project" value="InterPro"/>
</dbReference>
<dbReference type="STRING" id="461836.A0A0L0DQI4"/>
<dbReference type="EMBL" id="GL349488">
    <property type="protein sequence ID" value="KNC54291.1"/>
    <property type="molecule type" value="Genomic_DNA"/>
</dbReference>
<dbReference type="OrthoDB" id="7609031at2759"/>
<dbReference type="PANTHER" id="PTHR43081">
    <property type="entry name" value="ADENYLATE CYCLASE, TERMINAL-DIFFERENTIATION SPECIFIC-RELATED"/>
    <property type="match status" value="1"/>
</dbReference>